<dbReference type="InterPro" id="IPR011045">
    <property type="entry name" value="N2O_reductase_N"/>
</dbReference>
<dbReference type="Pfam" id="PF07676">
    <property type="entry name" value="PD40"/>
    <property type="match status" value="2"/>
</dbReference>
<evidence type="ECO:0000313" key="5">
    <source>
        <dbReference type="EMBL" id="MBB5061531.1"/>
    </source>
</evidence>
<evidence type="ECO:0000256" key="2">
    <source>
        <dbReference type="ARBA" id="ARBA00023125"/>
    </source>
</evidence>
<name>A0A7W8E7C0_9BACT</name>
<dbReference type="Gene3D" id="2.120.10.30">
    <property type="entry name" value="TolB, C-terminal domain"/>
    <property type="match status" value="2"/>
</dbReference>
<accession>A0A7W8E7C0</accession>
<dbReference type="Gene3D" id="1.10.10.10">
    <property type="entry name" value="Winged helix-like DNA-binding domain superfamily/Winged helix DNA-binding domain"/>
    <property type="match status" value="1"/>
</dbReference>
<dbReference type="CDD" id="cd00383">
    <property type="entry name" value="trans_reg_C"/>
    <property type="match status" value="1"/>
</dbReference>
<keyword evidence="2 3" id="KW-0238">DNA-binding</keyword>
<dbReference type="InterPro" id="IPR011042">
    <property type="entry name" value="6-blade_b-propeller_TolB-like"/>
</dbReference>
<comment type="caution">
    <text evidence="5">The sequence shown here is derived from an EMBL/GenBank/DDBJ whole genome shotgun (WGS) entry which is preliminary data.</text>
</comment>
<dbReference type="PROSITE" id="PS51755">
    <property type="entry name" value="OMPR_PHOB"/>
    <property type="match status" value="1"/>
</dbReference>
<dbReference type="EMBL" id="JACHIP010000051">
    <property type="protein sequence ID" value="MBB5061531.1"/>
    <property type="molecule type" value="Genomic_DNA"/>
</dbReference>
<dbReference type="InterPro" id="IPR036388">
    <property type="entry name" value="WH-like_DNA-bd_sf"/>
</dbReference>
<comment type="similarity">
    <text evidence="1">Belongs to the TolB family.</text>
</comment>
<organism evidence="5 6">
    <name type="scientific">Granulicella aggregans</name>
    <dbReference type="NCBI Taxonomy" id="474949"/>
    <lineage>
        <taxon>Bacteria</taxon>
        <taxon>Pseudomonadati</taxon>
        <taxon>Acidobacteriota</taxon>
        <taxon>Terriglobia</taxon>
        <taxon>Terriglobales</taxon>
        <taxon>Acidobacteriaceae</taxon>
        <taxon>Granulicella</taxon>
    </lineage>
</organism>
<feature type="domain" description="OmpR/PhoB-type" evidence="4">
    <location>
        <begin position="2"/>
        <end position="100"/>
    </location>
</feature>
<gene>
    <name evidence="5" type="ORF">HDF16_006267</name>
</gene>
<dbReference type="Proteomes" id="UP000540989">
    <property type="component" value="Unassembled WGS sequence"/>
</dbReference>
<dbReference type="GO" id="GO:0000160">
    <property type="term" value="P:phosphorelay signal transduction system"/>
    <property type="evidence" value="ECO:0007669"/>
    <property type="project" value="InterPro"/>
</dbReference>
<dbReference type="PANTHER" id="PTHR36842">
    <property type="entry name" value="PROTEIN TOLB HOMOLOG"/>
    <property type="match status" value="1"/>
</dbReference>
<evidence type="ECO:0000256" key="3">
    <source>
        <dbReference type="PROSITE-ProRule" id="PRU01091"/>
    </source>
</evidence>
<dbReference type="Pfam" id="PF00486">
    <property type="entry name" value="Trans_reg_C"/>
    <property type="match status" value="1"/>
</dbReference>
<evidence type="ECO:0000256" key="1">
    <source>
        <dbReference type="ARBA" id="ARBA00009820"/>
    </source>
</evidence>
<evidence type="ECO:0000313" key="6">
    <source>
        <dbReference type="Proteomes" id="UP000540989"/>
    </source>
</evidence>
<dbReference type="SUPFAM" id="SSF82171">
    <property type="entry name" value="DPP6 N-terminal domain-like"/>
    <property type="match status" value="1"/>
</dbReference>
<evidence type="ECO:0000259" key="4">
    <source>
        <dbReference type="PROSITE" id="PS51755"/>
    </source>
</evidence>
<keyword evidence="6" id="KW-1185">Reference proteome</keyword>
<feature type="DNA-binding region" description="OmpR/PhoB-type" evidence="3">
    <location>
        <begin position="2"/>
        <end position="100"/>
    </location>
</feature>
<dbReference type="InterPro" id="IPR001867">
    <property type="entry name" value="OmpR/PhoB-type_DNA-bd"/>
</dbReference>
<proteinExistence type="inferred from homology"/>
<dbReference type="PANTHER" id="PTHR36842:SF1">
    <property type="entry name" value="PROTEIN TOLB"/>
    <property type="match status" value="1"/>
</dbReference>
<dbReference type="SUPFAM" id="SSF46894">
    <property type="entry name" value="C-terminal effector domain of the bipartite response regulators"/>
    <property type="match status" value="1"/>
</dbReference>
<dbReference type="InterPro" id="IPR011659">
    <property type="entry name" value="WD40"/>
</dbReference>
<dbReference type="SMART" id="SM00862">
    <property type="entry name" value="Trans_reg_C"/>
    <property type="match status" value="1"/>
</dbReference>
<dbReference type="GO" id="GO:0003677">
    <property type="term" value="F:DNA binding"/>
    <property type="evidence" value="ECO:0007669"/>
    <property type="project" value="UniProtKB-UniRule"/>
</dbReference>
<protein>
    <submittedName>
        <fullName evidence="5">Tol biopolymer transport system component/DNA-binding winged helix-turn-helix (WHTH) protein</fullName>
    </submittedName>
</protein>
<dbReference type="RefSeq" id="WP_184224446.1">
    <property type="nucleotide sequence ID" value="NZ_JACHIP010000051.1"/>
</dbReference>
<dbReference type="AlphaFoldDB" id="A0A7W8E7C0"/>
<dbReference type="InterPro" id="IPR016032">
    <property type="entry name" value="Sig_transdc_resp-reg_C-effctor"/>
</dbReference>
<reference evidence="5 6" key="1">
    <citation type="submission" date="2020-08" db="EMBL/GenBank/DDBJ databases">
        <title>Genomic Encyclopedia of Type Strains, Phase IV (KMG-V): Genome sequencing to study the core and pangenomes of soil and plant-associated prokaryotes.</title>
        <authorList>
            <person name="Whitman W."/>
        </authorList>
    </citation>
    <scope>NUCLEOTIDE SEQUENCE [LARGE SCALE GENOMIC DNA]</scope>
    <source>
        <strain evidence="5 6">M8UP14</strain>
    </source>
</reference>
<sequence>MTHQYRFGDLLIDQQSFRLLQAGKPLAIEPKALNVLIFLAQNQGRLIERRELLSAVWGDAFVTDHVLNRSIGQLRKVLGDDAKEPRYIETVPTLGYRFIAAVETEPWQALAVLDEPAIITAEIQASERPAATVASQSDAIELEPVEAAPANLIMHPAVRQPEPVLARRIWLKPKLWLYGVGLAAAMVMATLLHTPEVAGPLESTQITFSTEFKERPIFTDGSRLYFEHHSEASEMAVSGGKVVPMRSLEPGMHLRDLSSDGSKLLAWKADLNDLTGVGSLWVSSTIGGTPRKLGDHLGDRAIWSPDGHSIVSSVGTALYGMDENGGNLRKLWEAPRQITDLYYSADAKQLCVTSELDYASRIWIMRPDGTQAHLLSVEWPDNWDIRNGRWTRDGRHFVFRSDGEGRQNMYEVVKPDWLHFWRKPKAVRITGNQIEILASVPSRTTKGLLVLGRLDQGAMQVFDPKSRNLVPFLSGFSASSFVISPDGQWMAYTEFPSDHLWKSRLDGSEATQLTESGASFQQWSPDGKWLVYTDDYKLYRVSADGGPPEILIATGNYELVPTWSPDGKSIVFNYWDGVHEPATLEILDLATRKVSPMAGAEKCYLASWSPDGKYLVAITKNPARMMMFSAKTKTWSVLKVFEFPDGFYAWSRDSKSIYMATLNERKGIYRLSVPEGTWEKVVGVENINAKNDEALLSITADNQPAIMSHTGVAQFYLLRWPN</sequence>
<dbReference type="GO" id="GO:0006355">
    <property type="term" value="P:regulation of DNA-templated transcription"/>
    <property type="evidence" value="ECO:0007669"/>
    <property type="project" value="InterPro"/>
</dbReference>
<dbReference type="SUPFAM" id="SSF50974">
    <property type="entry name" value="Nitrous oxide reductase, N-terminal domain"/>
    <property type="match status" value="1"/>
</dbReference>